<reference evidence="3" key="1">
    <citation type="submission" date="2016-05" db="EMBL/GenBank/DDBJ databases">
        <title>Comparative genomics of biotechnologically important yeasts.</title>
        <authorList>
            <consortium name="DOE Joint Genome Institute"/>
            <person name="Riley R."/>
            <person name="Haridas S."/>
            <person name="Wolfe K.H."/>
            <person name="Lopes M.R."/>
            <person name="Hittinger C.T."/>
            <person name="Goker M."/>
            <person name="Salamov A."/>
            <person name="Wisecaver J."/>
            <person name="Long T.M."/>
            <person name="Aerts A.L."/>
            <person name="Barry K."/>
            <person name="Choi C."/>
            <person name="Clum A."/>
            <person name="Coughlan A.Y."/>
            <person name="Deshpande S."/>
            <person name="Douglass A.P."/>
            <person name="Hanson S.J."/>
            <person name="Klenk H.-P."/>
            <person name="Labutti K."/>
            <person name="Lapidus A."/>
            <person name="Lindquist E."/>
            <person name="Lipzen A."/>
            <person name="Meier-Kolthoff J.P."/>
            <person name="Ohm R.A."/>
            <person name="Otillar R.P."/>
            <person name="Pangilinan J."/>
            <person name="Peng Y."/>
            <person name="Rokas A."/>
            <person name="Rosa C.A."/>
            <person name="Scheuner C."/>
            <person name="Sibirny A.A."/>
            <person name="Slot J.C."/>
            <person name="Stielow J.B."/>
            <person name="Sun H."/>
            <person name="Kurtzman C.P."/>
            <person name="Blackwell M."/>
            <person name="Grigoriev I.V."/>
            <person name="Jeffries T.W."/>
        </authorList>
    </citation>
    <scope>NUCLEOTIDE SEQUENCE [LARGE SCALE GENOMIC DNA]</scope>
    <source>
        <strain evidence="3">NRRL Y-12698</strain>
    </source>
</reference>
<proteinExistence type="predicted"/>
<sequence>MPSDTSLNATANRSSAFKVASRREKQGPAGKENTWDSDSVKLGCSHPRKPSRVSGDLAAISLILASLPYSNSEETSIALEEISARLGARMDNADFVHYFRPRVDKVVRGLVIPLLENQYPDASVEFMELLLHSPSLLLGINDEVLIDVIQKLIQGSASCDKSRRDVSGCIQQGIRHIGTQGQLRVVDWLLSRLHEAWGRKVLLGEVADILLAGLTTELLDPYDGGKEVLKRLGVYLETNQQPHNSPEQHYTMPSAEIGSIVSPSHKKDPGTFNTPRNTIILRQSVKSAPTCIKPSNYKYYLQPPKGLSPPTWITIFDYERTFDRSRVFDVHEPQTLLVKNTPSDT</sequence>
<gene>
    <name evidence="2" type="ORF">BABINDRAFT_160262</name>
</gene>
<feature type="compositionally biased region" description="Polar residues" evidence="1">
    <location>
        <begin position="1"/>
        <end position="15"/>
    </location>
</feature>
<dbReference type="RefSeq" id="XP_018987393.1">
    <property type="nucleotide sequence ID" value="XM_019128138.1"/>
</dbReference>
<dbReference type="EMBL" id="KV454427">
    <property type="protein sequence ID" value="ODQ82065.1"/>
    <property type="molecule type" value="Genomic_DNA"/>
</dbReference>
<dbReference type="Proteomes" id="UP000094336">
    <property type="component" value="Unassembled WGS sequence"/>
</dbReference>
<feature type="region of interest" description="Disordered" evidence="1">
    <location>
        <begin position="1"/>
        <end position="41"/>
    </location>
</feature>
<dbReference type="GeneID" id="30145991"/>
<organism evidence="2 3">
    <name type="scientific">Babjeviella inositovora NRRL Y-12698</name>
    <dbReference type="NCBI Taxonomy" id="984486"/>
    <lineage>
        <taxon>Eukaryota</taxon>
        <taxon>Fungi</taxon>
        <taxon>Dikarya</taxon>
        <taxon>Ascomycota</taxon>
        <taxon>Saccharomycotina</taxon>
        <taxon>Pichiomycetes</taxon>
        <taxon>Serinales incertae sedis</taxon>
        <taxon>Babjeviella</taxon>
    </lineage>
</organism>
<dbReference type="AlphaFoldDB" id="A0A1E3QWL4"/>
<feature type="non-terminal residue" evidence="2">
    <location>
        <position position="345"/>
    </location>
</feature>
<keyword evidence="3" id="KW-1185">Reference proteome</keyword>
<accession>A0A1E3QWL4</accession>
<evidence type="ECO:0000313" key="2">
    <source>
        <dbReference type="EMBL" id="ODQ82065.1"/>
    </source>
</evidence>
<name>A0A1E3QWL4_9ASCO</name>
<evidence type="ECO:0000313" key="3">
    <source>
        <dbReference type="Proteomes" id="UP000094336"/>
    </source>
</evidence>
<evidence type="ECO:0000256" key="1">
    <source>
        <dbReference type="SAM" id="MobiDB-lite"/>
    </source>
</evidence>
<protein>
    <submittedName>
        <fullName evidence="2">Uncharacterized protein</fullName>
    </submittedName>
</protein>